<dbReference type="InterPro" id="IPR004794">
    <property type="entry name" value="Eubact_RibD"/>
</dbReference>
<feature type="binding site" evidence="15">
    <location>
        <position position="225"/>
    </location>
    <ligand>
        <name>NADP(+)</name>
        <dbReference type="ChEBI" id="CHEBI:58349"/>
    </ligand>
</feature>
<dbReference type="GO" id="GO:0008270">
    <property type="term" value="F:zinc ion binding"/>
    <property type="evidence" value="ECO:0007669"/>
    <property type="project" value="InterPro"/>
</dbReference>
<evidence type="ECO:0000256" key="4">
    <source>
        <dbReference type="ARBA" id="ARBA00005259"/>
    </source>
</evidence>
<evidence type="ECO:0000256" key="12">
    <source>
        <dbReference type="ARBA" id="ARBA00023268"/>
    </source>
</evidence>
<keyword evidence="11 13" id="KW-0560">Oxidoreductase</keyword>
<feature type="binding site" evidence="15">
    <location>
        <position position="193"/>
    </location>
    <ligand>
        <name>NADP(+)</name>
        <dbReference type="ChEBI" id="CHEBI:58349"/>
    </ligand>
</feature>
<proteinExistence type="inferred from homology"/>
<protein>
    <recommendedName>
        <fullName evidence="13">Riboflavin biosynthesis protein RibD</fullName>
    </recommendedName>
    <domain>
        <recommendedName>
            <fullName evidence="13">Diaminohydroxyphosphoribosylaminopyrimidine deaminase</fullName>
            <shortName evidence="13">DRAP deaminase</shortName>
            <ecNumber evidence="13">3.5.4.26</ecNumber>
        </recommendedName>
        <alternativeName>
            <fullName evidence="13">Riboflavin-specific deaminase</fullName>
        </alternativeName>
    </domain>
    <domain>
        <recommendedName>
            <fullName evidence="13">5-amino-6-(5-phosphoribosylamino)uracil reductase</fullName>
            <ecNumber evidence="13">1.1.1.193</ecNumber>
        </recommendedName>
        <alternativeName>
            <fullName evidence="13">HTP reductase</fullName>
        </alternativeName>
    </domain>
</protein>
<keyword evidence="10 13" id="KW-0521">NADP</keyword>
<evidence type="ECO:0000256" key="6">
    <source>
        <dbReference type="ARBA" id="ARBA00022619"/>
    </source>
</evidence>
<dbReference type="PANTHER" id="PTHR38011">
    <property type="entry name" value="DIHYDROFOLATE REDUCTASE FAMILY PROTEIN (AFU_ORTHOLOGUE AFUA_8G06820)"/>
    <property type="match status" value="1"/>
</dbReference>
<comment type="catalytic activity">
    <reaction evidence="13">
        <text>2,5-diamino-6-hydroxy-4-(5-phosphoribosylamino)-pyrimidine + H2O + H(+) = 5-amino-6-(5-phospho-D-ribosylamino)uracil + NH4(+)</text>
        <dbReference type="Rhea" id="RHEA:21868"/>
        <dbReference type="ChEBI" id="CHEBI:15377"/>
        <dbReference type="ChEBI" id="CHEBI:15378"/>
        <dbReference type="ChEBI" id="CHEBI:28938"/>
        <dbReference type="ChEBI" id="CHEBI:58453"/>
        <dbReference type="ChEBI" id="CHEBI:58614"/>
        <dbReference type="EC" id="3.5.4.26"/>
    </reaction>
</comment>
<dbReference type="Pfam" id="PF00383">
    <property type="entry name" value="dCMP_cyt_deam_1"/>
    <property type="match status" value="1"/>
</dbReference>
<feature type="binding site" evidence="15">
    <location>
        <position position="181"/>
    </location>
    <ligand>
        <name>substrate</name>
    </ligand>
</feature>
<keyword evidence="6 13" id="KW-0686">Riboflavin biosynthesis</keyword>
<dbReference type="PROSITE" id="PS51747">
    <property type="entry name" value="CYT_DCMP_DEAMINASES_2"/>
    <property type="match status" value="1"/>
</dbReference>
<evidence type="ECO:0000256" key="5">
    <source>
        <dbReference type="ARBA" id="ARBA00007417"/>
    </source>
</evidence>
<dbReference type="OrthoDB" id="9800865at2"/>
<dbReference type="EC" id="1.1.1.193" evidence="13"/>
<dbReference type="InterPro" id="IPR002734">
    <property type="entry name" value="RibDG_C"/>
</dbReference>
<dbReference type="EMBL" id="QDDL01000001">
    <property type="protein sequence ID" value="PVZ72554.1"/>
    <property type="molecule type" value="Genomic_DNA"/>
</dbReference>
<evidence type="ECO:0000313" key="18">
    <source>
        <dbReference type="EMBL" id="PVZ72554.1"/>
    </source>
</evidence>
<dbReference type="InterPro" id="IPR016192">
    <property type="entry name" value="APOBEC/CMP_deaminase_Zn-bd"/>
</dbReference>
<dbReference type="AlphaFoldDB" id="A0A2V1GZS7"/>
<dbReference type="GO" id="GO:0009231">
    <property type="term" value="P:riboflavin biosynthetic process"/>
    <property type="evidence" value="ECO:0007669"/>
    <property type="project" value="UniProtKB-UniPathway"/>
</dbReference>
<accession>A0A2V1GZS7</accession>
<sequence>MSLALQLAEKGRFTTHPNPRVGCVLVKDDQVIGQGWHHQAGQPHAEINALADAKAQGNATEGATAYVTLEPCSHHGRTGPCCQALAKAKVVRVVAAMQDPNPQVAGKGLGYLQNQGIITTSGVQQAAARALNVGFLSRMEKGRPWIRLKLAMSLDGRTAMDNGQSKWITSAAARADVQRMRAEADAILTATGTLLADDPKLDVRDEGAFQLPELHRQPLRVIVDSKLQTPHQARIFESNGQVLIASAIKGEHPQAEVVQLPQQNSQRVDLIRLMDLLGQREINQIHVEAGPVLAASLLKAGLVDELVVYMAAKLMGNTARGLFDLPELQQMADAIDLQIQDIRAIGKDWRITATVL</sequence>
<gene>
    <name evidence="18" type="primary">ribD</name>
    <name evidence="18" type="ORF">DC094_00345</name>
</gene>
<name>A0A2V1GZS7_9GAMM</name>
<comment type="cofactor">
    <cofactor evidence="13 16">
        <name>Zn(2+)</name>
        <dbReference type="ChEBI" id="CHEBI:29105"/>
    </cofactor>
    <text evidence="13 16">Binds 1 zinc ion.</text>
</comment>
<comment type="similarity">
    <text evidence="5 13">In the C-terminal section; belongs to the HTP reductase family.</text>
</comment>
<feature type="binding site" evidence="15">
    <location>
        <position position="204"/>
    </location>
    <ligand>
        <name>substrate</name>
    </ligand>
</feature>
<comment type="similarity">
    <text evidence="4 13">In the N-terminal section; belongs to the cytidine and deoxycytidylate deaminase family.</text>
</comment>
<keyword evidence="8 13" id="KW-0378">Hydrolase</keyword>
<evidence type="ECO:0000256" key="13">
    <source>
        <dbReference type="PIRNR" id="PIRNR006769"/>
    </source>
</evidence>
<dbReference type="GO" id="GO:0050661">
    <property type="term" value="F:NADP binding"/>
    <property type="evidence" value="ECO:0007669"/>
    <property type="project" value="InterPro"/>
</dbReference>
<dbReference type="EC" id="3.5.4.26" evidence="13"/>
<dbReference type="InterPro" id="IPR024072">
    <property type="entry name" value="DHFR-like_dom_sf"/>
</dbReference>
<keyword evidence="7 13" id="KW-0479">Metal-binding</keyword>
<feature type="binding site" evidence="16">
    <location>
        <position position="72"/>
    </location>
    <ligand>
        <name>Zn(2+)</name>
        <dbReference type="ChEBI" id="CHEBI:29105"/>
        <note>catalytic</note>
    </ligand>
</feature>
<keyword evidence="19" id="KW-1185">Reference proteome</keyword>
<dbReference type="InterPro" id="IPR011549">
    <property type="entry name" value="RibD_C"/>
</dbReference>
<evidence type="ECO:0000256" key="10">
    <source>
        <dbReference type="ARBA" id="ARBA00022857"/>
    </source>
</evidence>
<dbReference type="InterPro" id="IPR016193">
    <property type="entry name" value="Cytidine_deaminase-like"/>
</dbReference>
<feature type="binding site" evidence="15">
    <location>
        <position position="151"/>
    </location>
    <ligand>
        <name>NADP(+)</name>
        <dbReference type="ChEBI" id="CHEBI:58349"/>
    </ligand>
</feature>
<feature type="binding site" evidence="15">
    <location>
        <position position="167"/>
    </location>
    <ligand>
        <name>substrate</name>
    </ligand>
</feature>
<comment type="pathway">
    <text evidence="2 13">Cofactor biosynthesis; riboflavin biosynthesis; 5-amino-6-(D-ribitylamino)uracil from GTP: step 2/4.</text>
</comment>
<feature type="binding site" evidence="16">
    <location>
        <position position="81"/>
    </location>
    <ligand>
        <name>Zn(2+)</name>
        <dbReference type="ChEBI" id="CHEBI:29105"/>
        <note>catalytic</note>
    </ligand>
</feature>
<evidence type="ECO:0000256" key="14">
    <source>
        <dbReference type="PIRSR" id="PIRSR006769-1"/>
    </source>
</evidence>
<evidence type="ECO:0000256" key="16">
    <source>
        <dbReference type="PIRSR" id="PIRSR006769-3"/>
    </source>
</evidence>
<dbReference type="Gene3D" id="3.40.430.10">
    <property type="entry name" value="Dihydrofolate Reductase, subunit A"/>
    <property type="match status" value="1"/>
</dbReference>
<comment type="pathway">
    <text evidence="3 13">Cofactor biosynthesis; riboflavin biosynthesis; 5-amino-6-(D-ribitylamino)uracil from GTP: step 3/4.</text>
</comment>
<evidence type="ECO:0000256" key="9">
    <source>
        <dbReference type="ARBA" id="ARBA00022833"/>
    </source>
</evidence>
<dbReference type="CDD" id="cd01284">
    <property type="entry name" value="Riboflavin_deaminase-reductase"/>
    <property type="match status" value="1"/>
</dbReference>
<feature type="active site" description="Proton donor" evidence="14">
    <location>
        <position position="46"/>
    </location>
</feature>
<dbReference type="InterPro" id="IPR002125">
    <property type="entry name" value="CMP_dCMP_dom"/>
</dbReference>
<evidence type="ECO:0000256" key="2">
    <source>
        <dbReference type="ARBA" id="ARBA00004882"/>
    </source>
</evidence>
<evidence type="ECO:0000256" key="8">
    <source>
        <dbReference type="ARBA" id="ARBA00022801"/>
    </source>
</evidence>
<dbReference type="InterPro" id="IPR050765">
    <property type="entry name" value="Riboflavin_Biosynth_HTPR"/>
</dbReference>
<dbReference type="SUPFAM" id="SSF53597">
    <property type="entry name" value="Dihydrofolate reductase-like"/>
    <property type="match status" value="1"/>
</dbReference>
<dbReference type="UniPathway" id="UPA00275">
    <property type="reaction ID" value="UER00401"/>
</dbReference>
<evidence type="ECO:0000256" key="3">
    <source>
        <dbReference type="ARBA" id="ARBA00004910"/>
    </source>
</evidence>
<feature type="binding site" evidence="16">
    <location>
        <position position="44"/>
    </location>
    <ligand>
        <name>Zn(2+)</name>
        <dbReference type="ChEBI" id="CHEBI:29105"/>
        <note>catalytic</note>
    </ligand>
</feature>
<dbReference type="SUPFAM" id="SSF53927">
    <property type="entry name" value="Cytidine deaminase-like"/>
    <property type="match status" value="1"/>
</dbReference>
<feature type="domain" description="CMP/dCMP-type deaminase" evidence="17">
    <location>
        <begin position="1"/>
        <end position="120"/>
    </location>
</feature>
<keyword evidence="12" id="KW-0511">Multifunctional enzyme</keyword>
<dbReference type="PANTHER" id="PTHR38011:SF7">
    <property type="entry name" value="2,5-DIAMINO-6-RIBOSYLAMINO-4(3H)-PYRIMIDINONE 5'-PHOSPHATE REDUCTASE"/>
    <property type="match status" value="1"/>
</dbReference>
<dbReference type="Proteomes" id="UP000244906">
    <property type="component" value="Unassembled WGS sequence"/>
</dbReference>
<evidence type="ECO:0000256" key="7">
    <source>
        <dbReference type="ARBA" id="ARBA00022723"/>
    </source>
</evidence>
<dbReference type="NCBIfam" id="TIGR00326">
    <property type="entry name" value="eubact_ribD"/>
    <property type="match status" value="1"/>
</dbReference>
<comment type="caution">
    <text evidence="18">The sequence shown here is derived from an EMBL/GenBank/DDBJ whole genome shotgun (WGS) entry which is preliminary data.</text>
</comment>
<feature type="binding site" evidence="15">
    <location>
        <position position="197"/>
    </location>
    <ligand>
        <name>NADP(+)</name>
        <dbReference type="ChEBI" id="CHEBI:58349"/>
    </ligand>
</feature>
<feature type="binding site" evidence="15">
    <location>
        <position position="165"/>
    </location>
    <ligand>
        <name>substrate</name>
    </ligand>
</feature>
<keyword evidence="9 13" id="KW-0862">Zinc</keyword>
<reference evidence="18 19" key="1">
    <citation type="submission" date="2018-04" db="EMBL/GenBank/DDBJ databases">
        <title>Thalassorhabdus spongiae gen. nov., sp. nov., isolated from a marine sponge in South-West Iceland.</title>
        <authorList>
            <person name="Knobloch S."/>
            <person name="Daussin A."/>
            <person name="Johannsson R."/>
            <person name="Marteinsson V.T."/>
        </authorList>
    </citation>
    <scope>NUCLEOTIDE SEQUENCE [LARGE SCALE GENOMIC DNA]</scope>
    <source>
        <strain evidence="18 19">Hp12</strain>
    </source>
</reference>
<dbReference type="GO" id="GO:0008835">
    <property type="term" value="F:diaminohydroxyphosphoribosylaminopyrimidine deaminase activity"/>
    <property type="evidence" value="ECO:0007669"/>
    <property type="project" value="UniProtKB-EC"/>
</dbReference>
<feature type="binding site" evidence="15">
    <location>
        <begin position="290"/>
        <end position="296"/>
    </location>
    <ligand>
        <name>NADP(+)</name>
        <dbReference type="ChEBI" id="CHEBI:58349"/>
    </ligand>
</feature>
<evidence type="ECO:0000259" key="17">
    <source>
        <dbReference type="PROSITE" id="PS51747"/>
    </source>
</evidence>
<evidence type="ECO:0000313" key="19">
    <source>
        <dbReference type="Proteomes" id="UP000244906"/>
    </source>
</evidence>
<dbReference type="PROSITE" id="PS00903">
    <property type="entry name" value="CYT_DCMP_DEAMINASES_1"/>
    <property type="match status" value="1"/>
</dbReference>
<dbReference type="GO" id="GO:0008703">
    <property type="term" value="F:5-amino-6-(5-phosphoribosylamino)uracil reductase activity"/>
    <property type="evidence" value="ECO:0007669"/>
    <property type="project" value="UniProtKB-EC"/>
</dbReference>
<dbReference type="Pfam" id="PF01872">
    <property type="entry name" value="RibD_C"/>
    <property type="match status" value="1"/>
</dbReference>
<feature type="binding site" evidence="15">
    <location>
        <position position="201"/>
    </location>
    <ligand>
        <name>substrate</name>
    </ligand>
</feature>
<evidence type="ECO:0000256" key="15">
    <source>
        <dbReference type="PIRSR" id="PIRSR006769-2"/>
    </source>
</evidence>
<organism evidence="18 19">
    <name type="scientific">Pelagibaculum spongiae</name>
    <dbReference type="NCBI Taxonomy" id="2080658"/>
    <lineage>
        <taxon>Bacteria</taxon>
        <taxon>Pseudomonadati</taxon>
        <taxon>Pseudomonadota</taxon>
        <taxon>Gammaproteobacteria</taxon>
        <taxon>Oceanospirillales</taxon>
        <taxon>Pelagibaculum</taxon>
    </lineage>
</organism>
<comment type="catalytic activity">
    <reaction evidence="13">
        <text>5-amino-6-(5-phospho-D-ribitylamino)uracil + NADP(+) = 5-amino-6-(5-phospho-D-ribosylamino)uracil + NADPH + H(+)</text>
        <dbReference type="Rhea" id="RHEA:17845"/>
        <dbReference type="ChEBI" id="CHEBI:15378"/>
        <dbReference type="ChEBI" id="CHEBI:57783"/>
        <dbReference type="ChEBI" id="CHEBI:58349"/>
        <dbReference type="ChEBI" id="CHEBI:58421"/>
        <dbReference type="ChEBI" id="CHEBI:58453"/>
        <dbReference type="EC" id="1.1.1.193"/>
    </reaction>
</comment>
<evidence type="ECO:0000256" key="11">
    <source>
        <dbReference type="ARBA" id="ARBA00023002"/>
    </source>
</evidence>
<dbReference type="PIRSF" id="PIRSF006769">
    <property type="entry name" value="RibD"/>
    <property type="match status" value="1"/>
</dbReference>
<dbReference type="Gene3D" id="3.40.140.10">
    <property type="entry name" value="Cytidine Deaminase, domain 2"/>
    <property type="match status" value="1"/>
</dbReference>
<evidence type="ECO:0000256" key="1">
    <source>
        <dbReference type="ARBA" id="ARBA00002151"/>
    </source>
</evidence>
<dbReference type="NCBIfam" id="TIGR00227">
    <property type="entry name" value="ribD_Cterm"/>
    <property type="match status" value="1"/>
</dbReference>
<dbReference type="FunFam" id="3.40.140.10:FF:000025">
    <property type="entry name" value="Riboflavin biosynthesis protein RibD"/>
    <property type="match status" value="1"/>
</dbReference>
<comment type="function">
    <text evidence="1 13">Converts 2,5-diamino-6-(ribosylamino)-4(3h)-pyrimidinone 5'-phosphate into 5-amino-6-(ribosylamino)-2,4(1h,3h)-pyrimidinedione 5'-phosphate.</text>
</comment>
<feature type="binding site" evidence="15">
    <location>
        <position position="288"/>
    </location>
    <ligand>
        <name>substrate</name>
    </ligand>
</feature>